<proteinExistence type="inferred from homology"/>
<reference evidence="2" key="1">
    <citation type="submission" date="2021-01" db="EMBL/GenBank/DDBJ databases">
        <title>Adiantum capillus-veneris genome.</title>
        <authorList>
            <person name="Fang Y."/>
            <person name="Liao Q."/>
        </authorList>
    </citation>
    <scope>NUCLEOTIDE SEQUENCE</scope>
    <source>
        <strain evidence="2">H3</strain>
        <tissue evidence="2">Leaf</tissue>
    </source>
</reference>
<evidence type="ECO:0000256" key="1">
    <source>
        <dbReference type="ARBA" id="ARBA00009995"/>
    </source>
</evidence>
<comment type="caution">
    <text evidence="2">The sequence shown here is derived from an EMBL/GenBank/DDBJ whole genome shotgun (WGS) entry which is preliminary data.</text>
</comment>
<name>A0A9D4UK46_ADICA</name>
<dbReference type="OrthoDB" id="5835829at2759"/>
<feature type="non-terminal residue" evidence="2">
    <location>
        <position position="265"/>
    </location>
</feature>
<dbReference type="PROSITE" id="PS00221">
    <property type="entry name" value="MIP"/>
    <property type="match status" value="1"/>
</dbReference>
<dbReference type="PANTHER" id="PTHR11926">
    <property type="entry name" value="GLUCOSYL/GLUCURONOSYL TRANSFERASES"/>
    <property type="match status" value="1"/>
</dbReference>
<gene>
    <name evidence="2" type="ORF">GOP47_0017226</name>
</gene>
<dbReference type="GO" id="GO:0080043">
    <property type="term" value="F:quercetin 3-O-glucosyltransferase activity"/>
    <property type="evidence" value="ECO:0007669"/>
    <property type="project" value="TreeGrafter"/>
</dbReference>
<accession>A0A9D4UK46</accession>
<dbReference type="AlphaFoldDB" id="A0A9D4UK46"/>
<comment type="similarity">
    <text evidence="1">Belongs to the UDP-glycosyltransferase family.</text>
</comment>
<keyword evidence="3" id="KW-1185">Reference proteome</keyword>
<dbReference type="SUPFAM" id="SSF53756">
    <property type="entry name" value="UDP-Glycosyltransferase/glycogen phosphorylase"/>
    <property type="match status" value="1"/>
</dbReference>
<sequence>ENGRDDRTRARAGTHTHTHTRIARTHLYTALDQLLTASTKALMAVIDFSAHLHHDVAPHVLVVPFPAQGHTNPALSVAKFLADNGISITLVQACNGLLPQIPSHSVHGNHTAAADQALQIFRKETIPSGLDHSKPFSGAVLKVSINVMRDALKELLQRLMLGENPPICLLIDSFFGWGNDIAAEFGLSRDRVDLWTSSAAAFYLGIHVQDLVASGFIPATEEGAKEKIVDFLPGLSAFRIADMPKNLIAEEGLQSDMFIHFRSVI</sequence>
<dbReference type="GO" id="GO:0080044">
    <property type="term" value="F:quercetin 7-O-glucosyltransferase activity"/>
    <property type="evidence" value="ECO:0007669"/>
    <property type="project" value="TreeGrafter"/>
</dbReference>
<dbReference type="Proteomes" id="UP000886520">
    <property type="component" value="Chromosome 16"/>
</dbReference>
<organism evidence="2 3">
    <name type="scientific">Adiantum capillus-veneris</name>
    <name type="common">Maidenhair fern</name>
    <dbReference type="NCBI Taxonomy" id="13818"/>
    <lineage>
        <taxon>Eukaryota</taxon>
        <taxon>Viridiplantae</taxon>
        <taxon>Streptophyta</taxon>
        <taxon>Embryophyta</taxon>
        <taxon>Tracheophyta</taxon>
        <taxon>Polypodiopsida</taxon>
        <taxon>Polypodiidae</taxon>
        <taxon>Polypodiales</taxon>
        <taxon>Pteridineae</taxon>
        <taxon>Pteridaceae</taxon>
        <taxon>Vittarioideae</taxon>
        <taxon>Adiantum</taxon>
    </lineage>
</organism>
<evidence type="ECO:0000313" key="3">
    <source>
        <dbReference type="Proteomes" id="UP000886520"/>
    </source>
</evidence>
<dbReference type="PANTHER" id="PTHR11926:SF774">
    <property type="entry name" value="UDP-GLYCOSYLTRANSFERASE 85A1-RELATED"/>
    <property type="match status" value="1"/>
</dbReference>
<evidence type="ECO:0000313" key="2">
    <source>
        <dbReference type="EMBL" id="KAI5068881.1"/>
    </source>
</evidence>
<dbReference type="InterPro" id="IPR022357">
    <property type="entry name" value="MIP_CS"/>
</dbReference>
<dbReference type="Gene3D" id="3.40.50.2000">
    <property type="entry name" value="Glycogen Phosphorylase B"/>
    <property type="match status" value="1"/>
</dbReference>
<dbReference type="EMBL" id="JABFUD020000016">
    <property type="protein sequence ID" value="KAI5068881.1"/>
    <property type="molecule type" value="Genomic_DNA"/>
</dbReference>
<protein>
    <submittedName>
        <fullName evidence="2">Uncharacterized protein</fullName>
    </submittedName>
</protein>